<protein>
    <submittedName>
        <fullName evidence="1">Uncharacterized protein</fullName>
    </submittedName>
</protein>
<name>A6US35_METVS</name>
<dbReference type="EMBL" id="CP000742">
    <property type="protein sequence ID" value="ABR55307.1"/>
    <property type="molecule type" value="Genomic_DNA"/>
</dbReference>
<sequence length="163" mass="19277">MSLFQFLASDNPLDELDNPFKEVISINEALEKKIKIADFILNDTKINRNEKNILFFESEDYLGELKITNNTYYSIEYCKKYSKKQYFAELKFHYTKLRAEHLFKYIANQINAVIEIEVWNIWLNDDRLKTTKTVNINELKLTDLAFLDSVNGYNGPECLIIQK</sequence>
<dbReference type="GeneID" id="5325127"/>
<keyword evidence="2" id="KW-1185">Reference proteome</keyword>
<dbReference type="HOGENOM" id="CLU_137736_0_0_2"/>
<dbReference type="Proteomes" id="UP000001107">
    <property type="component" value="Chromosome"/>
</dbReference>
<evidence type="ECO:0000313" key="2">
    <source>
        <dbReference type="Proteomes" id="UP000001107"/>
    </source>
</evidence>
<accession>A6US35</accession>
<dbReference type="AlphaFoldDB" id="A6US35"/>
<reference evidence="1" key="1">
    <citation type="submission" date="2007-06" db="EMBL/GenBank/DDBJ databases">
        <title>Complete sequence of Methanococcus vannielii SB.</title>
        <authorList>
            <consortium name="US DOE Joint Genome Institute"/>
            <person name="Copeland A."/>
            <person name="Lucas S."/>
            <person name="Lapidus A."/>
            <person name="Barry K."/>
            <person name="Glavina del Rio T."/>
            <person name="Dalin E."/>
            <person name="Tice H."/>
            <person name="Pitluck S."/>
            <person name="Chain P."/>
            <person name="Malfatti S."/>
            <person name="Shin M."/>
            <person name="Vergez L."/>
            <person name="Schmutz J."/>
            <person name="Larimer F."/>
            <person name="Land M."/>
            <person name="Hauser L."/>
            <person name="Kyrpides N."/>
            <person name="Anderson I."/>
            <person name="Sieprawska-Lupa M."/>
            <person name="Whitman W.B."/>
            <person name="Richardson P."/>
        </authorList>
    </citation>
    <scope>NUCLEOTIDE SEQUENCE [LARGE SCALE GENOMIC DNA]</scope>
    <source>
        <strain evidence="1">SB</strain>
    </source>
</reference>
<evidence type="ECO:0000313" key="1">
    <source>
        <dbReference type="EMBL" id="ABR55307.1"/>
    </source>
</evidence>
<proteinExistence type="predicted"/>
<gene>
    <name evidence="1" type="ordered locus">Mevan_1411</name>
</gene>
<dbReference type="KEGG" id="mvn:Mevan_1411"/>
<dbReference type="RefSeq" id="WP_012066221.1">
    <property type="nucleotide sequence ID" value="NC_009634.1"/>
</dbReference>
<organism evidence="1 2">
    <name type="scientific">Methanococcus vannielii (strain ATCC 35089 / DSM 1224 / JCM 13029 / OCM 148 / SB)</name>
    <dbReference type="NCBI Taxonomy" id="406327"/>
    <lineage>
        <taxon>Archaea</taxon>
        <taxon>Methanobacteriati</taxon>
        <taxon>Methanobacteriota</taxon>
        <taxon>Methanomada group</taxon>
        <taxon>Methanococci</taxon>
        <taxon>Methanococcales</taxon>
        <taxon>Methanococcaceae</taxon>
        <taxon>Methanococcus</taxon>
    </lineage>
</organism>